<reference evidence="4 5" key="1">
    <citation type="journal article" date="1979" name="Int. J. Syst. Evol. Microbiol.">
        <title>Bacillus globisporus subsp. marinus subsp. nov.</title>
        <authorList>
            <person name="Liu H."/>
        </authorList>
    </citation>
    <scope>NUCLEOTIDE SEQUENCE [LARGE SCALE GENOMIC DNA]</scope>
    <source>
        <strain evidence="4 5">DSM 1297</strain>
    </source>
</reference>
<dbReference type="InterPro" id="IPR001647">
    <property type="entry name" value="HTH_TetR"/>
</dbReference>
<proteinExistence type="predicted"/>
<keyword evidence="1 2" id="KW-0238">DNA-binding</keyword>
<evidence type="ECO:0000313" key="5">
    <source>
        <dbReference type="Proteomes" id="UP001556040"/>
    </source>
</evidence>
<dbReference type="InterPro" id="IPR049488">
    <property type="entry name" value="TM_1030-like_C"/>
</dbReference>
<dbReference type="SUPFAM" id="SSF46689">
    <property type="entry name" value="Homeodomain-like"/>
    <property type="match status" value="1"/>
</dbReference>
<dbReference type="EMBL" id="JBFMIA010000015">
    <property type="protein sequence ID" value="MEW9502758.1"/>
    <property type="molecule type" value="Genomic_DNA"/>
</dbReference>
<dbReference type="PANTHER" id="PTHR30328">
    <property type="entry name" value="TRANSCRIPTIONAL REPRESSOR"/>
    <property type="match status" value="1"/>
</dbReference>
<dbReference type="PRINTS" id="PR00455">
    <property type="entry name" value="HTHTETR"/>
</dbReference>
<name>A0ABV3Q5Y9_9BACL</name>
<feature type="DNA-binding region" description="H-T-H motif" evidence="2">
    <location>
        <begin position="35"/>
        <end position="54"/>
    </location>
</feature>
<organism evidence="4 5">
    <name type="scientific">Jeotgalibacillus marinus</name>
    <dbReference type="NCBI Taxonomy" id="86667"/>
    <lineage>
        <taxon>Bacteria</taxon>
        <taxon>Bacillati</taxon>
        <taxon>Bacillota</taxon>
        <taxon>Bacilli</taxon>
        <taxon>Bacillales</taxon>
        <taxon>Caryophanaceae</taxon>
        <taxon>Jeotgalibacillus</taxon>
    </lineage>
</organism>
<dbReference type="InterPro" id="IPR023772">
    <property type="entry name" value="DNA-bd_HTH_TetR-type_CS"/>
</dbReference>
<dbReference type="PANTHER" id="PTHR30328:SF54">
    <property type="entry name" value="HTH-TYPE TRANSCRIPTIONAL REPRESSOR SCO4008"/>
    <property type="match status" value="1"/>
</dbReference>
<dbReference type="PROSITE" id="PS01081">
    <property type="entry name" value="HTH_TETR_1"/>
    <property type="match status" value="1"/>
</dbReference>
<evidence type="ECO:0000313" key="4">
    <source>
        <dbReference type="EMBL" id="MEW9502758.1"/>
    </source>
</evidence>
<evidence type="ECO:0000256" key="1">
    <source>
        <dbReference type="ARBA" id="ARBA00023125"/>
    </source>
</evidence>
<dbReference type="InterPro" id="IPR009057">
    <property type="entry name" value="Homeodomain-like_sf"/>
</dbReference>
<protein>
    <submittedName>
        <fullName evidence="4">TetR/AcrR family transcriptional regulator</fullName>
    </submittedName>
</protein>
<dbReference type="Pfam" id="PF00440">
    <property type="entry name" value="TetR_N"/>
    <property type="match status" value="1"/>
</dbReference>
<feature type="domain" description="HTH tetR-type" evidence="3">
    <location>
        <begin position="12"/>
        <end position="72"/>
    </location>
</feature>
<comment type="caution">
    <text evidence="4">The sequence shown here is derived from an EMBL/GenBank/DDBJ whole genome shotgun (WGS) entry which is preliminary data.</text>
</comment>
<dbReference type="InterPro" id="IPR050109">
    <property type="entry name" value="HTH-type_TetR-like_transc_reg"/>
</dbReference>
<dbReference type="RefSeq" id="WP_367780246.1">
    <property type="nucleotide sequence ID" value="NZ_JBFMIA010000015.1"/>
</dbReference>
<dbReference type="SUPFAM" id="SSF48498">
    <property type="entry name" value="Tetracyclin repressor-like, C-terminal domain"/>
    <property type="match status" value="1"/>
</dbReference>
<dbReference type="InterPro" id="IPR036271">
    <property type="entry name" value="Tet_transcr_reg_TetR-rel_C_sf"/>
</dbReference>
<gene>
    <name evidence="4" type="ORF">AB1471_13245</name>
</gene>
<keyword evidence="5" id="KW-1185">Reference proteome</keyword>
<dbReference type="PROSITE" id="PS50977">
    <property type="entry name" value="HTH_TETR_2"/>
    <property type="match status" value="1"/>
</dbReference>
<dbReference type="Proteomes" id="UP001556040">
    <property type="component" value="Unassembled WGS sequence"/>
</dbReference>
<evidence type="ECO:0000256" key="2">
    <source>
        <dbReference type="PROSITE-ProRule" id="PRU00335"/>
    </source>
</evidence>
<dbReference type="Gene3D" id="1.10.357.10">
    <property type="entry name" value="Tetracycline Repressor, domain 2"/>
    <property type="match status" value="1"/>
</dbReference>
<sequence>MVITKSFNNLDADKQKRILNAALKEFSENGYDKASTNRIVKEAGIGKGMLFYYFKNKEELYYYLINYAVDMMTNEYFSLIDMKEPDFIERLKKSVQVKIAFYADNPHVNNFLGALFLTDKLELSADLETRFEEMQRLGFSILYADIDHSLFREDIDVDKAFQLIRWSIEGYQNELINKFKGQKVTSIDMDPVLEEFDEYLNIFKTSFYKQEGDTQ</sequence>
<accession>A0ABV3Q5Y9</accession>
<dbReference type="Gene3D" id="1.10.10.60">
    <property type="entry name" value="Homeodomain-like"/>
    <property type="match status" value="1"/>
</dbReference>
<evidence type="ECO:0000259" key="3">
    <source>
        <dbReference type="PROSITE" id="PS50977"/>
    </source>
</evidence>
<dbReference type="Pfam" id="PF21256">
    <property type="entry name" value="TetR_C_5-like"/>
    <property type="match status" value="1"/>
</dbReference>